<feature type="region of interest" description="Disordered" evidence="6">
    <location>
        <begin position="118"/>
        <end position="142"/>
    </location>
</feature>
<reference evidence="9" key="1">
    <citation type="submission" date="2022-08" db="EMBL/GenBank/DDBJ databases">
        <title>Novel sulfate-reducing endosymbionts in the free-living metamonad Anaeramoeba.</title>
        <authorList>
            <person name="Jerlstrom-Hultqvist J."/>
            <person name="Cepicka I."/>
            <person name="Gallot-Lavallee L."/>
            <person name="Salas-Leiva D."/>
            <person name="Curtis B.A."/>
            <person name="Zahonova K."/>
            <person name="Pipaliya S."/>
            <person name="Dacks J."/>
            <person name="Roger A.J."/>
        </authorList>
    </citation>
    <scope>NUCLEOTIDE SEQUENCE</scope>
    <source>
        <strain evidence="9">Schooner1</strain>
    </source>
</reference>
<dbReference type="SMART" id="SM00490">
    <property type="entry name" value="HELICc"/>
    <property type="match status" value="1"/>
</dbReference>
<keyword evidence="4" id="KW-0067">ATP-binding</keyword>
<evidence type="ECO:0000313" key="10">
    <source>
        <dbReference type="Proteomes" id="UP001150062"/>
    </source>
</evidence>
<dbReference type="PANTHER" id="PTHR14025">
    <property type="entry name" value="FANCONI ANEMIA GROUP M FANCM FAMILY MEMBER"/>
    <property type="match status" value="1"/>
</dbReference>
<feature type="region of interest" description="Disordered" evidence="6">
    <location>
        <begin position="1180"/>
        <end position="1208"/>
    </location>
</feature>
<feature type="coiled-coil region" evidence="5">
    <location>
        <begin position="212"/>
        <end position="328"/>
    </location>
</feature>
<feature type="compositionally biased region" description="Low complexity" evidence="6">
    <location>
        <begin position="118"/>
        <end position="128"/>
    </location>
</feature>
<dbReference type="EMBL" id="JAOAOG010000213">
    <property type="protein sequence ID" value="KAJ6240217.1"/>
    <property type="molecule type" value="Genomic_DNA"/>
</dbReference>
<feature type="region of interest" description="Disordered" evidence="6">
    <location>
        <begin position="1455"/>
        <end position="1477"/>
    </location>
</feature>
<feature type="compositionally biased region" description="Basic and acidic residues" evidence="6">
    <location>
        <begin position="131"/>
        <end position="141"/>
    </location>
</feature>
<protein>
    <submittedName>
        <fullName evidence="9">Fanconi anemia group m protein</fullName>
    </submittedName>
</protein>
<keyword evidence="2" id="KW-0378">Hydrolase</keyword>
<evidence type="ECO:0000259" key="7">
    <source>
        <dbReference type="PROSITE" id="PS51192"/>
    </source>
</evidence>
<keyword evidence="10" id="KW-1185">Reference proteome</keyword>
<proteinExistence type="predicted"/>
<evidence type="ECO:0000256" key="4">
    <source>
        <dbReference type="ARBA" id="ARBA00022840"/>
    </source>
</evidence>
<feature type="region of interest" description="Disordered" evidence="6">
    <location>
        <begin position="967"/>
        <end position="987"/>
    </location>
</feature>
<evidence type="ECO:0000256" key="6">
    <source>
        <dbReference type="SAM" id="MobiDB-lite"/>
    </source>
</evidence>
<feature type="compositionally biased region" description="Polar residues" evidence="6">
    <location>
        <begin position="1425"/>
        <end position="1435"/>
    </location>
</feature>
<evidence type="ECO:0000259" key="8">
    <source>
        <dbReference type="PROSITE" id="PS51194"/>
    </source>
</evidence>
<dbReference type="Gene3D" id="3.40.50.300">
    <property type="entry name" value="P-loop containing nucleotide triphosphate hydrolases"/>
    <property type="match status" value="2"/>
</dbReference>
<dbReference type="InterPro" id="IPR027417">
    <property type="entry name" value="P-loop_NTPase"/>
</dbReference>
<feature type="compositionally biased region" description="Polar residues" evidence="6">
    <location>
        <begin position="1238"/>
        <end position="1254"/>
    </location>
</feature>
<dbReference type="PROSITE" id="PS51192">
    <property type="entry name" value="HELICASE_ATP_BIND_1"/>
    <property type="match status" value="1"/>
</dbReference>
<evidence type="ECO:0000256" key="1">
    <source>
        <dbReference type="ARBA" id="ARBA00022741"/>
    </source>
</evidence>
<dbReference type="PROSITE" id="PS51194">
    <property type="entry name" value="HELICASE_CTER"/>
    <property type="match status" value="1"/>
</dbReference>
<feature type="region of interest" description="Disordered" evidence="6">
    <location>
        <begin position="1237"/>
        <end position="1256"/>
    </location>
</feature>
<feature type="coiled-coil region" evidence="5">
    <location>
        <begin position="1260"/>
        <end position="1287"/>
    </location>
</feature>
<keyword evidence="1" id="KW-0547">Nucleotide-binding</keyword>
<evidence type="ECO:0000313" key="9">
    <source>
        <dbReference type="EMBL" id="KAJ6240217.1"/>
    </source>
</evidence>
<dbReference type="Pfam" id="PF04851">
    <property type="entry name" value="ResIII"/>
    <property type="match status" value="1"/>
</dbReference>
<evidence type="ECO:0000256" key="3">
    <source>
        <dbReference type="ARBA" id="ARBA00022806"/>
    </source>
</evidence>
<dbReference type="PANTHER" id="PTHR14025:SF20">
    <property type="entry name" value="FANCONI ANEMIA GROUP M PROTEIN"/>
    <property type="match status" value="1"/>
</dbReference>
<dbReference type="InterPro" id="IPR006935">
    <property type="entry name" value="Helicase/UvrB_N"/>
</dbReference>
<feature type="region of interest" description="Disordered" evidence="6">
    <location>
        <begin position="1378"/>
        <end position="1435"/>
    </location>
</feature>
<keyword evidence="5" id="KW-0175">Coiled coil</keyword>
<feature type="domain" description="Helicase ATP-binding" evidence="7">
    <location>
        <begin position="430"/>
        <end position="599"/>
    </location>
</feature>
<dbReference type="SMART" id="SM00487">
    <property type="entry name" value="DEXDc"/>
    <property type="match status" value="1"/>
</dbReference>
<feature type="compositionally biased region" description="Basic residues" evidence="6">
    <location>
        <begin position="975"/>
        <end position="987"/>
    </location>
</feature>
<gene>
    <name evidence="9" type="ORF">M0813_24560</name>
</gene>
<dbReference type="Pfam" id="PF00271">
    <property type="entry name" value="Helicase_C"/>
    <property type="match status" value="1"/>
</dbReference>
<feature type="compositionally biased region" description="Low complexity" evidence="6">
    <location>
        <begin position="179"/>
        <end position="189"/>
    </location>
</feature>
<keyword evidence="3" id="KW-0347">Helicase</keyword>
<feature type="region of interest" description="Disordered" evidence="6">
    <location>
        <begin position="179"/>
        <end position="198"/>
    </location>
</feature>
<comment type="caution">
    <text evidence="9">The sequence shown here is derived from an EMBL/GenBank/DDBJ whole genome shotgun (WGS) entry which is preliminary data.</text>
</comment>
<feature type="compositionally biased region" description="Basic residues" evidence="6">
    <location>
        <begin position="1387"/>
        <end position="1423"/>
    </location>
</feature>
<feature type="domain" description="Helicase C-terminal" evidence="8">
    <location>
        <begin position="779"/>
        <end position="943"/>
    </location>
</feature>
<dbReference type="CDD" id="cd18033">
    <property type="entry name" value="DEXDc_FANCM"/>
    <property type="match status" value="1"/>
</dbReference>
<name>A0ABQ8Y5X1_9EUKA</name>
<evidence type="ECO:0000256" key="2">
    <source>
        <dbReference type="ARBA" id="ARBA00022801"/>
    </source>
</evidence>
<evidence type="ECO:0000256" key="5">
    <source>
        <dbReference type="SAM" id="Coils"/>
    </source>
</evidence>
<dbReference type="SUPFAM" id="SSF52540">
    <property type="entry name" value="P-loop containing nucleoside triphosphate hydrolases"/>
    <property type="match status" value="1"/>
</dbReference>
<sequence>MIYNQTEIKTNKTQNTNTCNNNKHHNLQIFLQNNFRFNHREIINDNSQRTKVKLDDNKSLYNDSKKFLDQPKLKHFFQKYRENQLKLALTNSYETNTTIPQQKQDKQITQKTFLDLTKPLPQLQQQPQQKKKSEKEKEQKQNKTTFVFSQELSNEIGSIPNQQQKMPIQFAYNENNFQIKNNNSKNQDQNRNKNKHRTHQQEMFVFQQQEQQTFLQQQLQEEQSQQQKFQQQQQRQQQQRQQTNHQIQLNQLQQHQQQTFLQQQLQEEQSQQQKLQQQQQQQQLQQQQQQQQQQKFLQQFQQQKVQLQQQQQQQIQQQQQQNHTANGNNQNRYFYQQTLNRRNPIKFHSFSETHNDNGAFKNLFCEPKQLQELEKEEEETRQTKKEYLLDQFLKFNSIYNREILPKIDPKECQEWHYPTNYPIRNYQLEITKSVLFENTLVILPTGLGKTFIAAVVMYNYYRWFPTGKILFLAPTKPLVHQQLESVFKTVGFPSKDTCELTGNVSPGLRKKLYQEKRVFFATPQTVNNDLKNGNCSAAKDVVCLVFDEAHKASGNYAYVNIVKKIIKFTDQFRILGLTASPGNTIENIQQIITNLLISKLEIRFENEITNKDPKNSLSPYIFEKLVETIPISIENYPNFGNILNLLKCALVDNLQILYDQNLIHTTNLEILSKGSLFSSYQRFKKTKKNLSGKDVKKNSFQELNKFNLCCSLIHGYELFLDYGIYPLYQFFLNKYENPSIKNYYKKEFKKSQQYQHLLRILTDIVSNQKTQIGHPKLIKLQEIIINHFKNSPKETKVMIFSNYRDSVLDIVKALSNIPYVRAMPFVGQKDQPNRRGLSQKEQQLIIENFKKGNYNTLISTSIGEEGLDIGEVDLIICFDYQIDTRRTIQRFGRTGRIRKGKVVVLLTKGREEKKYLINQNKQQNLKYILSKKKNFVFFTNNQKKIPKNIKLIKKKFLISKNSFENFKDPQNQIKNKNRKKKKTRKKKKDLMDFELKTNKNGIFYFSKKKKKKQQKKNIFKQTNNFNNEHKFHNFSTPFQKRGIFLNRTEQIFFNNNYRLNSLPLSPNLSLTKFVNQQYNTSPIFLFGHSILTNILMGISKKIMNVEYLDDVVLLENNPKILDIDDNKYFENNSNHEGECNDEEINHNKSTNSNNLMNKTTSNFDKYVGAEQINTKHNYGGDYDRINFNPQNPEMNLNPDENDESSSSFGKRIISQNDQCKPQPQLQYRNIFSRYKYTQDPNFEKSNNSQDNTLTDRGIRENQINHELEQEKQVLQEERMKEKQQQQLQESHHQFQNQLNDNYDYNNSTINESIENEYQQNFLRNFYHIDKDNEGNNNNSYHANKIQKHFNFKQNYNDNNKFKFHSFNVQNNENYQTFHEFNKNPNSKIKKNKNRSLKKNTNKPKYNYKYKKKNKQKKKKKAKTTHLSSETYSNEDSNLGSLEDFLAFGSDENMNIKTTPSNDSEFHTPSEEPISDDYETEMETIINDSGSDFTF</sequence>
<accession>A0ABQ8Y5X1</accession>
<dbReference type="InterPro" id="IPR044749">
    <property type="entry name" value="FANCM_DEXDc"/>
</dbReference>
<dbReference type="InterPro" id="IPR001650">
    <property type="entry name" value="Helicase_C-like"/>
</dbReference>
<organism evidence="9 10">
    <name type="scientific">Anaeramoeba flamelloides</name>
    <dbReference type="NCBI Taxonomy" id="1746091"/>
    <lineage>
        <taxon>Eukaryota</taxon>
        <taxon>Metamonada</taxon>
        <taxon>Anaeramoebidae</taxon>
        <taxon>Anaeramoeba</taxon>
    </lineage>
</organism>
<dbReference type="CDD" id="cd18801">
    <property type="entry name" value="SF2_C_FANCM_Hef"/>
    <property type="match status" value="1"/>
</dbReference>
<dbReference type="Proteomes" id="UP001150062">
    <property type="component" value="Unassembled WGS sequence"/>
</dbReference>
<dbReference type="InterPro" id="IPR014001">
    <property type="entry name" value="Helicase_ATP-bd"/>
</dbReference>